<dbReference type="Pfam" id="PF07635">
    <property type="entry name" value="PSCyt1"/>
    <property type="match status" value="1"/>
</dbReference>
<dbReference type="GO" id="GO:0009055">
    <property type="term" value="F:electron transfer activity"/>
    <property type="evidence" value="ECO:0007669"/>
    <property type="project" value="InterPro"/>
</dbReference>
<dbReference type="EMBL" id="CP036433">
    <property type="protein sequence ID" value="QDU93837.1"/>
    <property type="molecule type" value="Genomic_DNA"/>
</dbReference>
<keyword evidence="1 4" id="KW-0349">Heme</keyword>
<reference evidence="8 9" key="1">
    <citation type="submission" date="2019-02" db="EMBL/GenBank/DDBJ databases">
        <title>Deep-cultivation of Planctomycetes and their phenomic and genomic characterization uncovers novel biology.</title>
        <authorList>
            <person name="Wiegand S."/>
            <person name="Jogler M."/>
            <person name="Boedeker C."/>
            <person name="Pinto D."/>
            <person name="Vollmers J."/>
            <person name="Rivas-Marin E."/>
            <person name="Kohn T."/>
            <person name="Peeters S.H."/>
            <person name="Heuer A."/>
            <person name="Rast P."/>
            <person name="Oberbeckmann S."/>
            <person name="Bunk B."/>
            <person name="Jeske O."/>
            <person name="Meyerdierks A."/>
            <person name="Storesund J.E."/>
            <person name="Kallscheuer N."/>
            <person name="Luecker S."/>
            <person name="Lage O.M."/>
            <person name="Pohl T."/>
            <person name="Merkel B.J."/>
            <person name="Hornburger P."/>
            <person name="Mueller R.-W."/>
            <person name="Bruemmer F."/>
            <person name="Labrenz M."/>
            <person name="Spormann A.M."/>
            <person name="Op den Camp H."/>
            <person name="Overmann J."/>
            <person name="Amann R."/>
            <person name="Jetten M.S.M."/>
            <person name="Mascher T."/>
            <person name="Medema M.H."/>
            <person name="Devos D.P."/>
            <person name="Kaster A.-K."/>
            <person name="Ovreas L."/>
            <person name="Rohde M."/>
            <person name="Galperin M.Y."/>
            <person name="Jogler C."/>
        </authorList>
    </citation>
    <scope>NUCLEOTIDE SEQUENCE [LARGE SCALE GENOMIC DNA]</scope>
    <source>
        <strain evidence="8 9">Pla85_3_4</strain>
    </source>
</reference>
<evidence type="ECO:0000256" key="6">
    <source>
        <dbReference type="SAM" id="SignalP"/>
    </source>
</evidence>
<dbReference type="InterPro" id="IPR009056">
    <property type="entry name" value="Cyt_c-like_dom"/>
</dbReference>
<keyword evidence="9" id="KW-1185">Reference proteome</keyword>
<evidence type="ECO:0000313" key="8">
    <source>
        <dbReference type="EMBL" id="QDU93837.1"/>
    </source>
</evidence>
<feature type="domain" description="Cytochrome c" evidence="7">
    <location>
        <begin position="136"/>
        <end position="227"/>
    </location>
</feature>
<proteinExistence type="predicted"/>
<feature type="compositionally biased region" description="Pro residues" evidence="5">
    <location>
        <begin position="124"/>
        <end position="136"/>
    </location>
</feature>
<dbReference type="GO" id="GO:0046872">
    <property type="term" value="F:metal ion binding"/>
    <property type="evidence" value="ECO:0007669"/>
    <property type="project" value="UniProtKB-KW"/>
</dbReference>
<evidence type="ECO:0000256" key="4">
    <source>
        <dbReference type="PROSITE-ProRule" id="PRU00433"/>
    </source>
</evidence>
<keyword evidence="3 4" id="KW-0408">Iron</keyword>
<sequence precursor="true">MMRVTRRFLRIRQAALAAILLLIYLPTIAAAAPSAAQRKQAYDLLARIQAAGQQYAQGKFAESAAGIQAVQSDYETLAATADRGMVEALNPVYDSLSKAHRLLSSKAKFSPLSRPTIASTPKPSTTPAPKPEPASPTPATGVSFVKDVAPMLVAKCGRCHVSKTTGGFSMATFADLMRGTADGVVVTAGSDASLLIETIASGDMPRGGAKVTPAELAALTKWIVEGAKFDGPDQSVSLATFGTAMAGGRMAAPEVRRATGKETVSFVNDIAGILVANCNNCHIGAQRASGGLNLGTFATMLRGGDSGSPITPNDPAGSLLVQKLKGMGGGQQMPLRKSPLPPEQIALIEKWISEGATYDAEDPRADVIKLAARSHAENSTHEELAAERADQAVKYWNVSMSGIDANKVDTEHFLILGNQSEENLAKLEEVAKKVTPQLVEMFGAPADQPLVKGKTTVFVFKQRYDYSEFGNMVEKRSIPQELRGHWRYDVVDAYAALIPPRRDEYSIDALIGQQIAGVYISSLNDPPRWFAEGAARYAASKINPEDTRVSEWNERIPEVKSSVAKASDFLQGKMPAENSDIMAYGVVKFLMSDAGRFRKLLGSLRTGTDFDPAFQTAYGGTPEQVVTMWMKQNGR</sequence>
<evidence type="ECO:0000259" key="7">
    <source>
        <dbReference type="PROSITE" id="PS51007"/>
    </source>
</evidence>
<dbReference type="SUPFAM" id="SSF46626">
    <property type="entry name" value="Cytochrome c"/>
    <property type="match status" value="1"/>
</dbReference>
<protein>
    <submittedName>
        <fullName evidence="8">Planctomycete cytochrome C</fullName>
    </submittedName>
</protein>
<evidence type="ECO:0000256" key="5">
    <source>
        <dbReference type="SAM" id="MobiDB-lite"/>
    </source>
</evidence>
<organism evidence="8 9">
    <name type="scientific">Lignipirellula cremea</name>
    <dbReference type="NCBI Taxonomy" id="2528010"/>
    <lineage>
        <taxon>Bacteria</taxon>
        <taxon>Pseudomonadati</taxon>
        <taxon>Planctomycetota</taxon>
        <taxon>Planctomycetia</taxon>
        <taxon>Pirellulales</taxon>
        <taxon>Pirellulaceae</taxon>
        <taxon>Lignipirellula</taxon>
    </lineage>
</organism>
<dbReference type="InterPro" id="IPR011429">
    <property type="entry name" value="Cyt_c_Planctomycete-type"/>
</dbReference>
<dbReference type="InterPro" id="IPR036909">
    <property type="entry name" value="Cyt_c-like_dom_sf"/>
</dbReference>
<dbReference type="PANTHER" id="PTHR35889:SF3">
    <property type="entry name" value="F-BOX DOMAIN-CONTAINING PROTEIN"/>
    <property type="match status" value="1"/>
</dbReference>
<keyword evidence="6" id="KW-0732">Signal</keyword>
<accession>A0A518DPR7</accession>
<evidence type="ECO:0000256" key="2">
    <source>
        <dbReference type="ARBA" id="ARBA00022723"/>
    </source>
</evidence>
<evidence type="ECO:0000256" key="1">
    <source>
        <dbReference type="ARBA" id="ARBA00022617"/>
    </source>
</evidence>
<feature type="region of interest" description="Disordered" evidence="5">
    <location>
        <begin position="113"/>
        <end position="141"/>
    </location>
</feature>
<dbReference type="Proteomes" id="UP000317648">
    <property type="component" value="Chromosome"/>
</dbReference>
<dbReference type="KEGG" id="lcre:Pla8534_16200"/>
<dbReference type="PROSITE" id="PS51007">
    <property type="entry name" value="CYTC"/>
    <property type="match status" value="2"/>
</dbReference>
<feature type="signal peptide" evidence="6">
    <location>
        <begin position="1"/>
        <end position="31"/>
    </location>
</feature>
<evidence type="ECO:0000256" key="3">
    <source>
        <dbReference type="ARBA" id="ARBA00023004"/>
    </source>
</evidence>
<dbReference type="RefSeq" id="WP_197443091.1">
    <property type="nucleotide sequence ID" value="NZ_CP036433.1"/>
</dbReference>
<feature type="domain" description="Cytochrome c" evidence="7">
    <location>
        <begin position="255"/>
        <end position="356"/>
    </location>
</feature>
<name>A0A518DPR7_9BACT</name>
<dbReference type="GO" id="GO:0020037">
    <property type="term" value="F:heme binding"/>
    <property type="evidence" value="ECO:0007669"/>
    <property type="project" value="InterPro"/>
</dbReference>
<dbReference type="AlphaFoldDB" id="A0A518DPR7"/>
<evidence type="ECO:0000313" key="9">
    <source>
        <dbReference type="Proteomes" id="UP000317648"/>
    </source>
</evidence>
<dbReference type="PANTHER" id="PTHR35889">
    <property type="entry name" value="CYCLOINULO-OLIGOSACCHARIDE FRUCTANOTRANSFERASE-RELATED"/>
    <property type="match status" value="1"/>
</dbReference>
<keyword evidence="2 4" id="KW-0479">Metal-binding</keyword>
<feature type="chain" id="PRO_5022049902" evidence="6">
    <location>
        <begin position="32"/>
        <end position="635"/>
    </location>
</feature>
<gene>
    <name evidence="8" type="ORF">Pla8534_16200</name>
</gene>